<organism evidence="1">
    <name type="scientific">Rhizophora mucronata</name>
    <name type="common">Asiatic mangrove</name>
    <dbReference type="NCBI Taxonomy" id="61149"/>
    <lineage>
        <taxon>Eukaryota</taxon>
        <taxon>Viridiplantae</taxon>
        <taxon>Streptophyta</taxon>
        <taxon>Embryophyta</taxon>
        <taxon>Tracheophyta</taxon>
        <taxon>Spermatophyta</taxon>
        <taxon>Magnoliopsida</taxon>
        <taxon>eudicotyledons</taxon>
        <taxon>Gunneridae</taxon>
        <taxon>Pentapetalae</taxon>
        <taxon>rosids</taxon>
        <taxon>fabids</taxon>
        <taxon>Malpighiales</taxon>
        <taxon>Rhizophoraceae</taxon>
        <taxon>Rhizophora</taxon>
    </lineage>
</organism>
<sequence>MRSSSRNKNGYIILECLFFIF</sequence>
<accession>A0A2P2PXF1</accession>
<dbReference type="AlphaFoldDB" id="A0A2P2PXF1"/>
<reference evidence="1" key="1">
    <citation type="submission" date="2018-02" db="EMBL/GenBank/DDBJ databases">
        <title>Rhizophora mucronata_Transcriptome.</title>
        <authorList>
            <person name="Meera S.P."/>
            <person name="Sreeshan A."/>
            <person name="Augustine A."/>
        </authorList>
    </citation>
    <scope>NUCLEOTIDE SEQUENCE</scope>
    <source>
        <tissue evidence="1">Leaf</tissue>
    </source>
</reference>
<proteinExistence type="predicted"/>
<name>A0A2P2PXF1_RHIMU</name>
<dbReference type="EMBL" id="GGEC01078849">
    <property type="protein sequence ID" value="MBX59333.1"/>
    <property type="molecule type" value="Transcribed_RNA"/>
</dbReference>
<protein>
    <submittedName>
        <fullName evidence="1">Uncharacterized protein</fullName>
    </submittedName>
</protein>
<evidence type="ECO:0000313" key="1">
    <source>
        <dbReference type="EMBL" id="MBX59333.1"/>
    </source>
</evidence>